<reference evidence="1" key="1">
    <citation type="submission" date="2019-03" db="EMBL/GenBank/DDBJ databases">
        <title>Improved annotation for the trematode Fasciola hepatica.</title>
        <authorList>
            <person name="Choi Y.-J."/>
            <person name="Martin J."/>
            <person name="Mitreva M."/>
        </authorList>
    </citation>
    <scope>NUCLEOTIDE SEQUENCE [LARGE SCALE GENOMIC DNA]</scope>
</reference>
<organism evidence="1 2">
    <name type="scientific">Fasciola hepatica</name>
    <name type="common">Liver fluke</name>
    <dbReference type="NCBI Taxonomy" id="6192"/>
    <lineage>
        <taxon>Eukaryota</taxon>
        <taxon>Metazoa</taxon>
        <taxon>Spiralia</taxon>
        <taxon>Lophotrochozoa</taxon>
        <taxon>Platyhelminthes</taxon>
        <taxon>Trematoda</taxon>
        <taxon>Digenea</taxon>
        <taxon>Plagiorchiida</taxon>
        <taxon>Echinostomata</taxon>
        <taxon>Echinostomatoidea</taxon>
        <taxon>Fasciolidae</taxon>
        <taxon>Fasciola</taxon>
    </lineage>
</organism>
<protein>
    <submittedName>
        <fullName evidence="1">Fh47</fullName>
    </submittedName>
</protein>
<name>A0A4E0R0J1_FASHE</name>
<dbReference type="EMBL" id="JXXN02003622">
    <property type="protein sequence ID" value="THD21359.1"/>
    <property type="molecule type" value="Genomic_DNA"/>
</dbReference>
<sequence>MVYEALDCIRYLAPQCLEDFPKLKEFKSRIEVSLVHFAIGIHIIVGEGQRFYFSVTVFSELVPE</sequence>
<gene>
    <name evidence="1" type="ORF">D915_007978</name>
</gene>
<accession>A0A4E0R0J1</accession>
<evidence type="ECO:0000313" key="1">
    <source>
        <dbReference type="EMBL" id="THD21359.1"/>
    </source>
</evidence>
<comment type="caution">
    <text evidence="1">The sequence shown here is derived from an EMBL/GenBank/DDBJ whole genome shotgun (WGS) entry which is preliminary data.</text>
</comment>
<dbReference type="Gene3D" id="1.20.1050.10">
    <property type="match status" value="1"/>
</dbReference>
<dbReference type="Proteomes" id="UP000230066">
    <property type="component" value="Unassembled WGS sequence"/>
</dbReference>
<dbReference type="SUPFAM" id="SSF47616">
    <property type="entry name" value="GST C-terminal domain-like"/>
    <property type="match status" value="1"/>
</dbReference>
<dbReference type="AlphaFoldDB" id="A0A4E0R0J1"/>
<evidence type="ECO:0000313" key="2">
    <source>
        <dbReference type="Proteomes" id="UP000230066"/>
    </source>
</evidence>
<keyword evidence="2" id="KW-1185">Reference proteome</keyword>
<proteinExistence type="predicted"/>
<dbReference type="InterPro" id="IPR036282">
    <property type="entry name" value="Glutathione-S-Trfase_C_sf"/>
</dbReference>